<keyword evidence="1" id="KW-0472">Membrane</keyword>
<dbReference type="EMBL" id="KZ293650">
    <property type="protein sequence ID" value="PBK96405.1"/>
    <property type="molecule type" value="Genomic_DNA"/>
</dbReference>
<evidence type="ECO:0000256" key="1">
    <source>
        <dbReference type="SAM" id="Phobius"/>
    </source>
</evidence>
<name>A0A2H3DMG1_ARMGA</name>
<dbReference type="InterPro" id="IPR045340">
    <property type="entry name" value="DUF6533"/>
</dbReference>
<organism evidence="3 4">
    <name type="scientific">Armillaria gallica</name>
    <name type="common">Bulbous honey fungus</name>
    <name type="synonym">Armillaria bulbosa</name>
    <dbReference type="NCBI Taxonomy" id="47427"/>
    <lineage>
        <taxon>Eukaryota</taxon>
        <taxon>Fungi</taxon>
        <taxon>Dikarya</taxon>
        <taxon>Basidiomycota</taxon>
        <taxon>Agaricomycotina</taxon>
        <taxon>Agaricomycetes</taxon>
        <taxon>Agaricomycetidae</taxon>
        <taxon>Agaricales</taxon>
        <taxon>Marasmiineae</taxon>
        <taxon>Physalacriaceae</taxon>
        <taxon>Armillaria</taxon>
    </lineage>
</organism>
<keyword evidence="1" id="KW-0812">Transmembrane</keyword>
<feature type="transmembrane region" description="Helical" evidence="1">
    <location>
        <begin position="165"/>
        <end position="186"/>
    </location>
</feature>
<feature type="domain" description="DUF6533" evidence="2">
    <location>
        <begin position="18"/>
        <end position="63"/>
    </location>
</feature>
<dbReference type="InParanoid" id="A0A2H3DMG1"/>
<feature type="transmembrane region" description="Helical" evidence="1">
    <location>
        <begin position="207"/>
        <end position="229"/>
    </location>
</feature>
<dbReference type="Proteomes" id="UP000217790">
    <property type="component" value="Unassembled WGS sequence"/>
</dbReference>
<keyword evidence="4" id="KW-1185">Reference proteome</keyword>
<reference evidence="4" key="1">
    <citation type="journal article" date="2017" name="Nat. Ecol. Evol.">
        <title>Genome expansion and lineage-specific genetic innovations in the forest pathogenic fungi Armillaria.</title>
        <authorList>
            <person name="Sipos G."/>
            <person name="Prasanna A.N."/>
            <person name="Walter M.C."/>
            <person name="O'Connor E."/>
            <person name="Balint B."/>
            <person name="Krizsan K."/>
            <person name="Kiss B."/>
            <person name="Hess J."/>
            <person name="Varga T."/>
            <person name="Slot J."/>
            <person name="Riley R."/>
            <person name="Boka B."/>
            <person name="Rigling D."/>
            <person name="Barry K."/>
            <person name="Lee J."/>
            <person name="Mihaltcheva S."/>
            <person name="LaButti K."/>
            <person name="Lipzen A."/>
            <person name="Waldron R."/>
            <person name="Moloney N.M."/>
            <person name="Sperisen C."/>
            <person name="Kredics L."/>
            <person name="Vagvoelgyi C."/>
            <person name="Patrignani A."/>
            <person name="Fitzpatrick D."/>
            <person name="Nagy I."/>
            <person name="Doyle S."/>
            <person name="Anderson J.B."/>
            <person name="Grigoriev I.V."/>
            <person name="Gueldener U."/>
            <person name="Muensterkoetter M."/>
            <person name="Nagy L.G."/>
        </authorList>
    </citation>
    <scope>NUCLEOTIDE SEQUENCE [LARGE SCALE GENOMIC DNA]</scope>
    <source>
        <strain evidence="4">Ar21-2</strain>
    </source>
</reference>
<feature type="transmembrane region" description="Helical" evidence="1">
    <location>
        <begin position="47"/>
        <end position="68"/>
    </location>
</feature>
<dbReference type="Pfam" id="PF20151">
    <property type="entry name" value="DUF6533"/>
    <property type="match status" value="1"/>
</dbReference>
<feature type="transmembrane region" description="Helical" evidence="1">
    <location>
        <begin position="15"/>
        <end position="35"/>
    </location>
</feature>
<sequence length="298" mass="33465">MDPHDVSQSLHDISAVGYVSVASATVMIHEWAILFDQEVSLMWNSPWNLVKVLYIISRYFPILDVAITLQEHIQPQADPKTCLINYDISTMTTGVGITISELILIVRTCALYGNRKKVIYGLGTVWTIWVSVNIWVVITFMKSSVFEYQPSLVLPGCYLASDNPIIFVCFASLLLLEVLLLILHVWKALRLLRESRNDLISTFFRDGVIYYMCLFPLTLANVLVILLAPVDMLDLLATLMRVFHSTMCCRLLLGLRQAGMSTETGTMPTAGPVSSFMAFRTPTAYNEQSTSTQDSSMM</sequence>
<accession>A0A2H3DMG1</accession>
<evidence type="ECO:0000313" key="4">
    <source>
        <dbReference type="Proteomes" id="UP000217790"/>
    </source>
</evidence>
<keyword evidence="1" id="KW-1133">Transmembrane helix</keyword>
<evidence type="ECO:0000313" key="3">
    <source>
        <dbReference type="EMBL" id="PBK96405.1"/>
    </source>
</evidence>
<protein>
    <recommendedName>
        <fullName evidence="2">DUF6533 domain-containing protein</fullName>
    </recommendedName>
</protein>
<dbReference type="OMA" id="IASIWKA"/>
<evidence type="ECO:0000259" key="2">
    <source>
        <dbReference type="Pfam" id="PF20151"/>
    </source>
</evidence>
<feature type="transmembrane region" description="Helical" evidence="1">
    <location>
        <begin position="118"/>
        <end position="145"/>
    </location>
</feature>
<proteinExistence type="predicted"/>
<gene>
    <name evidence="3" type="ORF">ARMGADRAFT_1162874</name>
</gene>
<dbReference type="OrthoDB" id="2958007at2759"/>
<feature type="transmembrane region" description="Helical" evidence="1">
    <location>
        <begin position="88"/>
        <end position="106"/>
    </location>
</feature>
<dbReference type="AlphaFoldDB" id="A0A2H3DMG1"/>